<dbReference type="InterPro" id="IPR054593">
    <property type="entry name" value="Beta-mannosidase-like_N2"/>
</dbReference>
<name>A0A1H8KHM9_9ACTN</name>
<protein>
    <submittedName>
        <fullName evidence="6">F5/8 type C domain-containing protein</fullName>
    </submittedName>
</protein>
<dbReference type="InterPro" id="IPR008979">
    <property type="entry name" value="Galactose-bd-like_sf"/>
</dbReference>
<dbReference type="InterPro" id="IPR013783">
    <property type="entry name" value="Ig-like_fold"/>
</dbReference>
<feature type="compositionally biased region" description="Polar residues" evidence="4">
    <location>
        <begin position="650"/>
        <end position="661"/>
    </location>
</feature>
<evidence type="ECO:0000313" key="7">
    <source>
        <dbReference type="Proteomes" id="UP000181951"/>
    </source>
</evidence>
<dbReference type="PANTHER" id="PTHR43536:SF1">
    <property type="entry name" value="MANNOSYLGLYCOPROTEIN ENDO-BETA-MANNOSIDASE"/>
    <property type="match status" value="1"/>
</dbReference>
<dbReference type="Gene3D" id="3.20.20.80">
    <property type="entry name" value="Glycosidases"/>
    <property type="match status" value="1"/>
</dbReference>
<feature type="domain" description="F5/8 type C" evidence="5">
    <location>
        <begin position="626"/>
        <end position="721"/>
    </location>
</feature>
<dbReference type="InterPro" id="IPR017853">
    <property type="entry name" value="GH"/>
</dbReference>
<keyword evidence="2" id="KW-0378">Hydrolase</keyword>
<proteinExistence type="inferred from homology"/>
<dbReference type="SUPFAM" id="SSF49303">
    <property type="entry name" value="beta-Galactosidase/glucuronidase domain"/>
    <property type="match status" value="3"/>
</dbReference>
<gene>
    <name evidence="6" type="ORF">SAMN05216267_101310</name>
</gene>
<evidence type="ECO:0000256" key="4">
    <source>
        <dbReference type="SAM" id="MobiDB-lite"/>
    </source>
</evidence>
<dbReference type="Pfam" id="PF00703">
    <property type="entry name" value="Glyco_hydro_2"/>
    <property type="match status" value="1"/>
</dbReference>
<dbReference type="PROSITE" id="PS50022">
    <property type="entry name" value="FA58C_3"/>
    <property type="match status" value="2"/>
</dbReference>
<feature type="domain" description="F5/8 type C" evidence="5">
    <location>
        <begin position="52"/>
        <end position="222"/>
    </location>
</feature>
<reference evidence="6 7" key="1">
    <citation type="submission" date="2016-10" db="EMBL/GenBank/DDBJ databases">
        <authorList>
            <person name="de Groot N.N."/>
        </authorList>
    </citation>
    <scope>NUCLEOTIDE SEQUENCE [LARGE SCALE GENOMIC DNA]</scope>
    <source>
        <strain evidence="6 7">CGMCC 4.2026</strain>
    </source>
</reference>
<dbReference type="GO" id="GO:0004553">
    <property type="term" value="F:hydrolase activity, hydrolyzing O-glycosyl compounds"/>
    <property type="evidence" value="ECO:0007669"/>
    <property type="project" value="InterPro"/>
</dbReference>
<evidence type="ECO:0000259" key="5">
    <source>
        <dbReference type="PROSITE" id="PS50022"/>
    </source>
</evidence>
<evidence type="ECO:0000256" key="2">
    <source>
        <dbReference type="ARBA" id="ARBA00022801"/>
    </source>
</evidence>
<dbReference type="OrthoDB" id="9758603at2"/>
<dbReference type="PANTHER" id="PTHR43536">
    <property type="entry name" value="MANNOSYLGLYCOPROTEIN ENDO-BETA-MANNOSIDASE"/>
    <property type="match status" value="1"/>
</dbReference>
<sequence length="1239" mass="132414">MSDDTSEDNRRASGGLSRRGMLRSGAAVLASVSLAGVFADQAAAAAPVPAGGGPAGGGSAGGDLALYRPVTVSSTAYGPVPGSFVTDRMAQSGPKGSGWRAADTDGPQWVAVDLQGPCRVTSVVLVFEAAEGDAVYKPADDVNPRNGTTGWEVLSSYATSFRIEASQDGKSWTPVQEGTTGTGGSVEVVLDTPVTTRWIRMVGTALSNPNPLGLNSFQVIGTALGHRPGAEGWTEWTSGGRPVPPLQVAGDGTVPVESGWNLTLDEFAGSTDGARLSASGVDTSRWLRAEVPGTILASLVAEGHLPDPVSGFGNLEVPEALSRNSWWYRRTFRLPDGFGGHGRTRVWLELDGINHQAEIWLDGSKAGDLAHPTARAALDVTAQLSGAKAGGAEHVLAVRIDPMLFPGNPGDKGADGSSYADAGSAIMMRNSPNLLAVSGWDWMPAVRDRVMGIWNHVRLRATGDAVLGDVRVDTVLPGSPDRSIAEVTVTVPVRNAAAAARTVTVEARLNGVRVRKDVQVGAGQSVDAVFAPADFPALRLRNPQLWWPNGYGEPTLHDLQVSAAVGGTTSDSRTVRVGLREMAYASENPITFEPGANHVEQTVDIPAQQARYVRIQGGKRATGFGISLWTLSVVDSADPGTDFALHGAATASSNDNGSDTPGNAVDGDPQTRWSSNYTDNQWIQVDLGQSRSFDRLTLVWETAYALTFTVQVSDDGSTWTDALAVDNRPHQLQISVNGVRVMCRGGNWGWDELLRRMGGGRMEAVVGMHRDMNFTMIRNWIGSSNREEFFARCDENGLLVWNDFWNAWFLDPPNHALYLDQVRDTILRYRSHPCIAVWCGANEGTPSGEIDQGTANAVAAEHPGVRYVSNSAAGVVGGGGPYAWIDPKQYYSAQTYGAGTFGFHTEIGIPTVSVAESMQNLVGDEDGWPISTVWNYHDWSTKGNQYPQNYKAAIDERLGESSSLEDFAAKAQFVNYESMRAMFEAWNANLWKDASGLLLWMSNPAWHSTVWQTYDYDLDVNGSYYGARSGCEAHHVQADPRSWDVLAVNHTADAVKGAVVTAEVLDLSGRRLAAPQRQSVDIAASATAPAFTVAAAGASGSVRLVRLRLTGADGSPLSENTYWQVDQPADLKALNSLSGAAVRVTRGRVTTGADRLTVTVTVRNAGTSVAPMVRLSLRGHHAGRRVLPAEYSENYLWLFPGEQRTVTISCPRSAAPDPADLEVTAQPYAQPPTSDRTPH</sequence>
<comment type="similarity">
    <text evidence="1">Belongs to the glycosyl hydrolase 2 family.</text>
</comment>
<feature type="region of interest" description="Disordered" evidence="4">
    <location>
        <begin position="647"/>
        <end position="673"/>
    </location>
</feature>
<keyword evidence="3" id="KW-0326">Glycosidase</keyword>
<dbReference type="GO" id="GO:0005975">
    <property type="term" value="P:carbohydrate metabolic process"/>
    <property type="evidence" value="ECO:0007669"/>
    <property type="project" value="InterPro"/>
</dbReference>
<dbReference type="Gene3D" id="2.60.120.260">
    <property type="entry name" value="Galactose-binding domain-like"/>
    <property type="match status" value="2"/>
</dbReference>
<dbReference type="InterPro" id="IPR006311">
    <property type="entry name" value="TAT_signal"/>
</dbReference>
<evidence type="ECO:0000313" key="6">
    <source>
        <dbReference type="EMBL" id="SEN92412.1"/>
    </source>
</evidence>
<dbReference type="AlphaFoldDB" id="A0A1H8KHM9"/>
<dbReference type="Pfam" id="PF22666">
    <property type="entry name" value="Glyco_hydro_2_N2"/>
    <property type="match status" value="1"/>
</dbReference>
<dbReference type="InterPro" id="IPR006102">
    <property type="entry name" value="Ig-like_GH2"/>
</dbReference>
<dbReference type="Proteomes" id="UP000181951">
    <property type="component" value="Unassembled WGS sequence"/>
</dbReference>
<dbReference type="RefSeq" id="WP_075016921.1">
    <property type="nucleotide sequence ID" value="NZ_FODD01000013.1"/>
</dbReference>
<dbReference type="SUPFAM" id="SSF49785">
    <property type="entry name" value="Galactose-binding domain-like"/>
    <property type="match status" value="3"/>
</dbReference>
<feature type="region of interest" description="Disordered" evidence="4">
    <location>
        <begin position="1211"/>
        <end position="1239"/>
    </location>
</feature>
<dbReference type="Pfam" id="PF18368">
    <property type="entry name" value="Ig_GlcNase"/>
    <property type="match status" value="1"/>
</dbReference>
<keyword evidence="7" id="KW-1185">Reference proteome</keyword>
<dbReference type="PROSITE" id="PS51318">
    <property type="entry name" value="TAT"/>
    <property type="match status" value="1"/>
</dbReference>
<dbReference type="STRING" id="310780.SAMN05216267_101310"/>
<accession>A0A1H8KHM9</accession>
<evidence type="ECO:0000256" key="3">
    <source>
        <dbReference type="ARBA" id="ARBA00023295"/>
    </source>
</evidence>
<dbReference type="InterPro" id="IPR043534">
    <property type="entry name" value="EBDG/EBM"/>
</dbReference>
<dbReference type="Pfam" id="PF00754">
    <property type="entry name" value="F5_F8_type_C"/>
    <property type="match status" value="2"/>
</dbReference>
<organism evidence="6 7">
    <name type="scientific">Actinacidiphila rubida</name>
    <dbReference type="NCBI Taxonomy" id="310780"/>
    <lineage>
        <taxon>Bacteria</taxon>
        <taxon>Bacillati</taxon>
        <taxon>Actinomycetota</taxon>
        <taxon>Actinomycetes</taxon>
        <taxon>Kitasatosporales</taxon>
        <taxon>Streptomycetaceae</taxon>
        <taxon>Actinacidiphila</taxon>
    </lineage>
</organism>
<dbReference type="InterPro" id="IPR036156">
    <property type="entry name" value="Beta-gal/glucu_dom_sf"/>
</dbReference>
<dbReference type="InterPro" id="IPR041351">
    <property type="entry name" value="Ig_GlcNase"/>
</dbReference>
<dbReference type="InterPro" id="IPR000421">
    <property type="entry name" value="FA58C"/>
</dbReference>
<dbReference type="Gene3D" id="2.60.40.10">
    <property type="entry name" value="Immunoglobulins"/>
    <property type="match status" value="3"/>
</dbReference>
<dbReference type="SUPFAM" id="SSF51445">
    <property type="entry name" value="(Trans)glycosidases"/>
    <property type="match status" value="1"/>
</dbReference>
<evidence type="ECO:0000256" key="1">
    <source>
        <dbReference type="ARBA" id="ARBA00007401"/>
    </source>
</evidence>
<dbReference type="EMBL" id="FODD01000013">
    <property type="protein sequence ID" value="SEN92412.1"/>
    <property type="molecule type" value="Genomic_DNA"/>
</dbReference>